<name>A0A6C0KVS4_9ZZZZ</name>
<dbReference type="Pfam" id="PF11397">
    <property type="entry name" value="GlcNAc"/>
    <property type="match status" value="2"/>
</dbReference>
<dbReference type="PANTHER" id="PTHR34496:SF10">
    <property type="entry name" value="GLCNAC TRANSFERASE"/>
    <property type="match status" value="1"/>
</dbReference>
<dbReference type="EMBL" id="MN740989">
    <property type="protein sequence ID" value="QHU21353.1"/>
    <property type="molecule type" value="Genomic_DNA"/>
</dbReference>
<accession>A0A6C0KVS4</accession>
<protein>
    <recommendedName>
        <fullName evidence="2">Glycosyltransferase 2-like domain-containing protein</fullName>
    </recommendedName>
</protein>
<sequence>MEIYEENNELIFIQIASYRDPELLPTIKSAFENAMYPENLIFCICWQRDDTETLMEFENHPQVKLITVPYKDSKGACWARNLIQKKYNGEKYTLQLDSHHRFIKDWDQKIVKMYNDLKDNGYKKPLITTYLPAYEPDNYPERRTTTPTKIYYKETTSDGSILFGSSYIDNHESLTAPIKCYFYSAHFCFTSGDFCINVKHDPSYYFTGEEMNITVRAYTHGYDLFHPHILIAWHEYTRKYRTKHWDDDSNWWKLDKVSKMRNRAFFSMELPGDNVVVNKEEYFGEYWIGKERSIENYEKESGINFKLKDVEKIENLENLENSKNENLTRTFYRYEFFVPEYKNLKFLYLGFQDKSEKELHRIDITDFTKEKVVAKFESSVEPYKYIWWPYYNESGWGEKVDIIL</sequence>
<organism evidence="1">
    <name type="scientific">viral metagenome</name>
    <dbReference type="NCBI Taxonomy" id="1070528"/>
    <lineage>
        <taxon>unclassified sequences</taxon>
        <taxon>metagenomes</taxon>
        <taxon>organismal metagenomes</taxon>
    </lineage>
</organism>
<proteinExistence type="predicted"/>
<dbReference type="InterPro" id="IPR029044">
    <property type="entry name" value="Nucleotide-diphossugar_trans"/>
</dbReference>
<reference evidence="1" key="1">
    <citation type="journal article" date="2020" name="Nature">
        <title>Giant virus diversity and host interactions through global metagenomics.</title>
        <authorList>
            <person name="Schulz F."/>
            <person name="Roux S."/>
            <person name="Paez-Espino D."/>
            <person name="Jungbluth S."/>
            <person name="Walsh D.A."/>
            <person name="Denef V.J."/>
            <person name="McMahon K.D."/>
            <person name="Konstantinidis K.T."/>
            <person name="Eloe-Fadrosh E.A."/>
            <person name="Kyrpides N.C."/>
            <person name="Woyke T."/>
        </authorList>
    </citation>
    <scope>NUCLEOTIDE SEQUENCE</scope>
    <source>
        <strain evidence="1">GVMAG-S-3300013094-109</strain>
    </source>
</reference>
<evidence type="ECO:0000313" key="1">
    <source>
        <dbReference type="EMBL" id="QHU21353.1"/>
    </source>
</evidence>
<dbReference type="AlphaFoldDB" id="A0A6C0KVS4"/>
<dbReference type="PANTHER" id="PTHR34496">
    <property type="entry name" value="GLCNAC TRANSFERASE-RELATED"/>
    <property type="match status" value="1"/>
</dbReference>
<dbReference type="SUPFAM" id="SSF53448">
    <property type="entry name" value="Nucleotide-diphospho-sugar transferases"/>
    <property type="match status" value="1"/>
</dbReference>
<dbReference type="InterPro" id="IPR021067">
    <property type="entry name" value="Glycosyltransferase"/>
</dbReference>
<evidence type="ECO:0008006" key="2">
    <source>
        <dbReference type="Google" id="ProtNLM"/>
    </source>
</evidence>